<comment type="subcellular location">
    <subcellularLocation>
        <location evidence="1">Cytoplasm</location>
    </subcellularLocation>
</comment>
<evidence type="ECO:0000256" key="1">
    <source>
        <dbReference type="ARBA" id="ARBA00004496"/>
    </source>
</evidence>
<dbReference type="PROSITE" id="PS00371">
    <property type="entry name" value="PTS_EIIA_TYPE_1_HIS"/>
    <property type="match status" value="1"/>
</dbReference>
<proteinExistence type="predicted"/>
<dbReference type="RefSeq" id="WP_307149864.1">
    <property type="nucleotide sequence ID" value="NZ_JAUSTU010000006.1"/>
</dbReference>
<sequence>MFSKLFKKQPLQVYAPVKGELVSLEKVPDPVFSEKMMGEGLAIVPSEGRISSPVEGTIILVADTKHAVGIQANDGTELLIHIGLETVALGGEGFNTHVKAGDKVSVGQLLIEVDLAFISEHAKSTVTPIVVTNSQDRTIQYMEINGYVSGESIIMSITK</sequence>
<comment type="caution">
    <text evidence="8">The sequence shown here is derived from an EMBL/GenBank/DDBJ whole genome shotgun (WGS) entry which is preliminary data.</text>
</comment>
<keyword evidence="9" id="KW-1185">Reference proteome</keyword>
<reference evidence="8 9" key="1">
    <citation type="submission" date="2023-07" db="EMBL/GenBank/DDBJ databases">
        <title>Genomic Encyclopedia of Type Strains, Phase IV (KMG-IV): sequencing the most valuable type-strain genomes for metagenomic binning, comparative biology and taxonomic classification.</title>
        <authorList>
            <person name="Goeker M."/>
        </authorList>
    </citation>
    <scope>NUCLEOTIDE SEQUENCE [LARGE SCALE GENOMIC DNA]</scope>
    <source>
        <strain evidence="8 9">DSM 23948</strain>
    </source>
</reference>
<dbReference type="EMBL" id="JAUSTU010000006">
    <property type="protein sequence ID" value="MDQ0155293.1"/>
    <property type="molecule type" value="Genomic_DNA"/>
</dbReference>
<evidence type="ECO:0000256" key="5">
    <source>
        <dbReference type="ARBA" id="ARBA00022683"/>
    </source>
</evidence>
<dbReference type="SUPFAM" id="SSF51261">
    <property type="entry name" value="Duplicated hybrid motif"/>
    <property type="match status" value="1"/>
</dbReference>
<keyword evidence="4" id="KW-0808">Transferase</keyword>
<evidence type="ECO:0000313" key="9">
    <source>
        <dbReference type="Proteomes" id="UP001231362"/>
    </source>
</evidence>
<evidence type="ECO:0000313" key="8">
    <source>
        <dbReference type="EMBL" id="MDQ0155293.1"/>
    </source>
</evidence>
<dbReference type="PROSITE" id="PS51093">
    <property type="entry name" value="PTS_EIIA_TYPE_1"/>
    <property type="match status" value="1"/>
</dbReference>
<evidence type="ECO:0000256" key="4">
    <source>
        <dbReference type="ARBA" id="ARBA00022679"/>
    </source>
</evidence>
<evidence type="ECO:0000256" key="6">
    <source>
        <dbReference type="ARBA" id="ARBA00022777"/>
    </source>
</evidence>
<evidence type="ECO:0000256" key="2">
    <source>
        <dbReference type="ARBA" id="ARBA00022448"/>
    </source>
</evidence>
<feature type="domain" description="PTS EIIA type-1" evidence="7">
    <location>
        <begin position="29"/>
        <end position="133"/>
    </location>
</feature>
<dbReference type="NCBIfam" id="TIGR00830">
    <property type="entry name" value="PTBA"/>
    <property type="match status" value="1"/>
</dbReference>
<protein>
    <submittedName>
        <fullName evidence="8">PTS system glucose-specific IIA component</fullName>
    </submittedName>
</protein>
<dbReference type="Pfam" id="PF00358">
    <property type="entry name" value="PTS_EIIA_1"/>
    <property type="match status" value="1"/>
</dbReference>
<evidence type="ECO:0000259" key="7">
    <source>
        <dbReference type="PROSITE" id="PS51093"/>
    </source>
</evidence>
<dbReference type="PANTHER" id="PTHR45008">
    <property type="entry name" value="PTS SYSTEM GLUCOSE-SPECIFIC EIIA COMPONENT"/>
    <property type="match status" value="1"/>
</dbReference>
<dbReference type="Proteomes" id="UP001231362">
    <property type="component" value="Unassembled WGS sequence"/>
</dbReference>
<dbReference type="InterPro" id="IPR011055">
    <property type="entry name" value="Dup_hybrid_motif"/>
</dbReference>
<dbReference type="PANTHER" id="PTHR45008:SF1">
    <property type="entry name" value="PTS SYSTEM GLUCOSE-SPECIFIC EIIA COMPONENT"/>
    <property type="match status" value="1"/>
</dbReference>
<organism evidence="8 9">
    <name type="scientific">Anoxybacillus andreesenii</name>
    <dbReference type="NCBI Taxonomy" id="1325932"/>
    <lineage>
        <taxon>Bacteria</taxon>
        <taxon>Bacillati</taxon>
        <taxon>Bacillota</taxon>
        <taxon>Bacilli</taxon>
        <taxon>Bacillales</taxon>
        <taxon>Anoxybacillaceae</taxon>
        <taxon>Anoxybacillus</taxon>
    </lineage>
</organism>
<keyword evidence="2" id="KW-0813">Transport</keyword>
<name>A0ABT9V2W3_9BACL</name>
<dbReference type="Gene3D" id="2.70.70.10">
    <property type="entry name" value="Glucose Permease (Domain IIA)"/>
    <property type="match status" value="1"/>
</dbReference>
<accession>A0ABT9V2W3</accession>
<evidence type="ECO:0000256" key="3">
    <source>
        <dbReference type="ARBA" id="ARBA00022597"/>
    </source>
</evidence>
<keyword evidence="6" id="KW-0418">Kinase</keyword>
<keyword evidence="3" id="KW-0762">Sugar transport</keyword>
<gene>
    <name evidence="8" type="ORF">J2S07_001598</name>
</gene>
<dbReference type="InterPro" id="IPR050890">
    <property type="entry name" value="PTS_EIIA_component"/>
</dbReference>
<dbReference type="InterPro" id="IPR001127">
    <property type="entry name" value="PTS_EIIA_1_perm"/>
</dbReference>
<keyword evidence="5" id="KW-0598">Phosphotransferase system</keyword>